<dbReference type="AlphaFoldDB" id="A0A9N8DQX4"/>
<accession>A0A9N8DQX4</accession>
<evidence type="ECO:0000313" key="1">
    <source>
        <dbReference type="EMBL" id="CAB9507009.1"/>
    </source>
</evidence>
<protein>
    <submittedName>
        <fullName evidence="1">Uncharacterized protein</fullName>
    </submittedName>
</protein>
<evidence type="ECO:0000313" key="2">
    <source>
        <dbReference type="Proteomes" id="UP001153069"/>
    </source>
</evidence>
<comment type="caution">
    <text evidence="1">The sequence shown here is derived from an EMBL/GenBank/DDBJ whole genome shotgun (WGS) entry which is preliminary data.</text>
</comment>
<dbReference type="EMBL" id="CAICTM010000287">
    <property type="protein sequence ID" value="CAB9507009.1"/>
    <property type="molecule type" value="Genomic_DNA"/>
</dbReference>
<sequence length="297" mass="33976">MQLGKTTLFSLADELFSINKESNVNTDLGYSVGEDDQNHWYILRLDFGSVCPSRFENNNEEEEWVQRCKRLDDETACCIKMKVIVLLLNNPQLEQNFQQVSLGVEIKDESIANVIRTLGTAVQQDKGCLLILVYEYDQPVCEDLLQLIPLHGERLYERIQQQIKLCFSEYFAFFRSVKVLLEEVSHAKIWLTGITPIGIREMSGLNIEDLMYQAHMVDAVGLTEVDVERMLQDAYAHAPFKEGELELASEDFAQAQLQKPSVSTESVSVSRRTCQSHDEYLAGSNKGNEMTRILIHW</sequence>
<reference evidence="1" key="1">
    <citation type="submission" date="2020-06" db="EMBL/GenBank/DDBJ databases">
        <authorList>
            <consortium name="Plant Systems Biology data submission"/>
        </authorList>
    </citation>
    <scope>NUCLEOTIDE SEQUENCE</scope>
    <source>
        <strain evidence="1">D6</strain>
    </source>
</reference>
<dbReference type="Proteomes" id="UP001153069">
    <property type="component" value="Unassembled WGS sequence"/>
</dbReference>
<organism evidence="1 2">
    <name type="scientific">Seminavis robusta</name>
    <dbReference type="NCBI Taxonomy" id="568900"/>
    <lineage>
        <taxon>Eukaryota</taxon>
        <taxon>Sar</taxon>
        <taxon>Stramenopiles</taxon>
        <taxon>Ochrophyta</taxon>
        <taxon>Bacillariophyta</taxon>
        <taxon>Bacillariophyceae</taxon>
        <taxon>Bacillariophycidae</taxon>
        <taxon>Naviculales</taxon>
        <taxon>Naviculaceae</taxon>
        <taxon>Seminavis</taxon>
    </lineage>
</organism>
<gene>
    <name evidence="1" type="ORF">SEMRO_288_G108900.1</name>
</gene>
<keyword evidence="2" id="KW-1185">Reference proteome</keyword>
<proteinExistence type="predicted"/>
<name>A0A9N8DQX4_9STRA</name>